<dbReference type="Pfam" id="PF00009">
    <property type="entry name" value="GTP_EFTU"/>
    <property type="match status" value="1"/>
</dbReference>
<dbReference type="PROSITE" id="PS51722">
    <property type="entry name" value="G_TR_2"/>
    <property type="match status" value="1"/>
</dbReference>
<protein>
    <submittedName>
        <fullName evidence="8">Elongation factor 4</fullName>
    </submittedName>
</protein>
<dbReference type="InterPro" id="IPR027417">
    <property type="entry name" value="P-loop_NTPase"/>
</dbReference>
<dbReference type="SUPFAM" id="SSF54980">
    <property type="entry name" value="EF-G C-terminal domain-like"/>
    <property type="match status" value="2"/>
</dbReference>
<keyword evidence="9" id="KW-1185">Reference proteome</keyword>
<dbReference type="GO" id="GO:0003924">
    <property type="term" value="F:GTPase activity"/>
    <property type="evidence" value="ECO:0007669"/>
    <property type="project" value="InterPro"/>
</dbReference>
<dbReference type="InterPro" id="IPR000795">
    <property type="entry name" value="T_Tr_GTP-bd_dom"/>
</dbReference>
<dbReference type="PROSITE" id="PS00301">
    <property type="entry name" value="G_TR_1"/>
    <property type="match status" value="1"/>
</dbReference>
<dbReference type="InterPro" id="IPR038363">
    <property type="entry name" value="LepA_C_sf"/>
</dbReference>
<keyword evidence="8" id="KW-0251">Elongation factor</keyword>
<evidence type="ECO:0000256" key="5">
    <source>
        <dbReference type="ARBA" id="ARBA00023134"/>
    </source>
</evidence>
<evidence type="ECO:0000256" key="2">
    <source>
        <dbReference type="ARBA" id="ARBA00022741"/>
    </source>
</evidence>
<dbReference type="Proteomes" id="UP000289537">
    <property type="component" value="Chromosome"/>
</dbReference>
<reference evidence="8 9" key="1">
    <citation type="journal article" date="2017" name="Proc. Natl. Acad. Sci. U.S.A.">
        <title>Small genome symbiont underlies cuticle hardness in beetles.</title>
        <authorList>
            <person name="Anbutsu H."/>
            <person name="Moriyama M."/>
            <person name="Nikoh N."/>
            <person name="Hosokawa T."/>
            <person name="Futahashi R."/>
            <person name="Tanahashi M."/>
            <person name="Meng X.Y."/>
            <person name="Kuriwada T."/>
            <person name="Mori N."/>
            <person name="Oshima K."/>
            <person name="Hattori M."/>
            <person name="Fujie M."/>
            <person name="Satoh N."/>
            <person name="Maeda T."/>
            <person name="Shigenobu S."/>
            <person name="Koga R."/>
            <person name="Fukatsu T."/>
        </authorList>
    </citation>
    <scope>NUCLEOTIDE SEQUENCE [LARGE SCALE GENOMIC DNA]</scope>
    <source>
        <strain evidence="8">NARRFE1</strain>
    </source>
</reference>
<dbReference type="InterPro" id="IPR035647">
    <property type="entry name" value="EFG_III/V"/>
</dbReference>
<dbReference type="GO" id="GO:0043022">
    <property type="term" value="F:ribosome binding"/>
    <property type="evidence" value="ECO:0007669"/>
    <property type="project" value="TreeGrafter"/>
</dbReference>
<sequence>MNIKNFCIISHIDHGKSTLSKNIIEHILKNIKNKNKNIIDNIDIEQEKGITIKSKNIKLEYFTKNKKYIINLIDTPGHIDFLNEVYKYVNACEGCLLLIDSTKGIQAQTISLYNYIKKKKKEILIIVNKIDSKNSNVNKTLEEIKKILKININDIILCSAKKNIGINNIIKNIIKKIPNPQKENNNLLKVLIIDSWKDSFNGIVYLIKLENGFLYKNIILKNINNIKFKIKEIGIINYNNKKIKTNYINIGDIGWILIDNKIILKPGDYLLDIKIINLNKYKNNYKLIPKVYRNIYTEKNENYNKLEKIIEELYLNNQILHINKYKSNIFGIGFKCGFLGIFHSNIIKEIIIKKYKLNIIMTKTNIIYKLLNKKNEIIKTDNFVNIDKNDIKIIKEPIYICRIFSPLKYIGKINELCLYNRCKYIKYNILNSLNKIEIIIYIPMYELMNIFFNEIKSISNGYASIYYKFYKFKENKLKFLEVMINKIKINELTTIVNDKNYIKISNNIINNLSKNIKRKNFNLKIQVLINNKIIKSKIIKQFRKNVTEKCYGGDINRKNKLLKKQKIGKKKMFKISSKNININNEIKKIITTYD</sequence>
<evidence type="ECO:0000256" key="6">
    <source>
        <dbReference type="ARBA" id="ARBA00023136"/>
    </source>
</evidence>
<dbReference type="PANTHER" id="PTHR43512">
    <property type="entry name" value="TRANSLATION FACTOR GUF1-RELATED"/>
    <property type="match status" value="1"/>
</dbReference>
<dbReference type="GO" id="GO:0003746">
    <property type="term" value="F:translation elongation factor activity"/>
    <property type="evidence" value="ECO:0007669"/>
    <property type="project" value="UniProtKB-KW"/>
</dbReference>
<dbReference type="InterPro" id="IPR005225">
    <property type="entry name" value="Small_GTP-bd"/>
</dbReference>
<dbReference type="KEGG" id="eor:NARRFE1_02160"/>
<evidence type="ECO:0000256" key="1">
    <source>
        <dbReference type="ARBA" id="ARBA00005454"/>
    </source>
</evidence>
<name>A0A2Z5T422_9GAMM</name>
<evidence type="ECO:0000313" key="9">
    <source>
        <dbReference type="Proteomes" id="UP000289537"/>
    </source>
</evidence>
<evidence type="ECO:0000256" key="3">
    <source>
        <dbReference type="ARBA" id="ARBA00022801"/>
    </source>
</evidence>
<evidence type="ECO:0000313" key="8">
    <source>
        <dbReference type="EMBL" id="BBA85151.1"/>
    </source>
</evidence>
<dbReference type="Gene3D" id="3.30.70.2570">
    <property type="entry name" value="Elongation factor 4, C-terminal domain"/>
    <property type="match status" value="1"/>
</dbReference>
<proteinExistence type="inferred from homology"/>
<dbReference type="AlphaFoldDB" id="A0A2Z5T422"/>
<dbReference type="Gene3D" id="3.40.50.300">
    <property type="entry name" value="P-loop containing nucleotide triphosphate hydrolases"/>
    <property type="match status" value="1"/>
</dbReference>
<feature type="domain" description="Tr-type G" evidence="7">
    <location>
        <begin position="1"/>
        <end position="181"/>
    </location>
</feature>
<dbReference type="InterPro" id="IPR031157">
    <property type="entry name" value="G_TR_CS"/>
</dbReference>
<gene>
    <name evidence="8" type="primary">lepA</name>
    <name evidence="8" type="ORF">NARRFE1_02160</name>
</gene>
<dbReference type="InterPro" id="IPR006297">
    <property type="entry name" value="EF-4"/>
</dbReference>
<dbReference type="OrthoDB" id="9804431at2"/>
<keyword evidence="6" id="KW-0472">Membrane</keyword>
<dbReference type="EMBL" id="AP018161">
    <property type="protein sequence ID" value="BBA85151.1"/>
    <property type="molecule type" value="Genomic_DNA"/>
</dbReference>
<keyword evidence="2" id="KW-0547">Nucleotide-binding</keyword>
<dbReference type="SUPFAM" id="SSF52540">
    <property type="entry name" value="P-loop containing nucleoside triphosphate hydrolases"/>
    <property type="match status" value="1"/>
</dbReference>
<dbReference type="InterPro" id="IPR013842">
    <property type="entry name" value="LepA_CTD"/>
</dbReference>
<dbReference type="GO" id="GO:0097216">
    <property type="term" value="F:guanosine tetraphosphate binding"/>
    <property type="evidence" value="ECO:0007669"/>
    <property type="project" value="UniProtKB-ARBA"/>
</dbReference>
<dbReference type="RefSeq" id="WP_148708498.1">
    <property type="nucleotide sequence ID" value="NZ_AP018161.1"/>
</dbReference>
<dbReference type="GO" id="GO:0045727">
    <property type="term" value="P:positive regulation of translation"/>
    <property type="evidence" value="ECO:0007669"/>
    <property type="project" value="TreeGrafter"/>
</dbReference>
<organism evidence="8 9">
    <name type="scientific">endosymbiont of Rhynchophorus ferrugineus</name>
    <dbReference type="NCBI Taxonomy" id="1972133"/>
    <lineage>
        <taxon>Bacteria</taxon>
        <taxon>Pseudomonadati</taxon>
        <taxon>Pseudomonadota</taxon>
        <taxon>Gammaproteobacteria</taxon>
        <taxon>Candidatus Nardonella</taxon>
    </lineage>
</organism>
<comment type="similarity">
    <text evidence="1">Belongs to the TRAFAC class translation factor GTPase superfamily. Classic translation factor GTPase family. LepA subfamily.</text>
</comment>
<dbReference type="Pfam" id="PF00679">
    <property type="entry name" value="EFG_C"/>
    <property type="match status" value="1"/>
</dbReference>
<dbReference type="Gene3D" id="3.30.70.870">
    <property type="entry name" value="Elongation Factor G (Translational Gtpase), domain 3"/>
    <property type="match status" value="1"/>
</dbReference>
<keyword evidence="3" id="KW-0378">Hydrolase</keyword>
<dbReference type="Gene3D" id="3.30.70.240">
    <property type="match status" value="1"/>
</dbReference>
<dbReference type="GO" id="GO:0005525">
    <property type="term" value="F:GTP binding"/>
    <property type="evidence" value="ECO:0007669"/>
    <property type="project" value="UniProtKB-KW"/>
</dbReference>
<dbReference type="NCBIfam" id="TIGR00231">
    <property type="entry name" value="small_GTP"/>
    <property type="match status" value="1"/>
</dbReference>
<evidence type="ECO:0000256" key="4">
    <source>
        <dbReference type="ARBA" id="ARBA00022917"/>
    </source>
</evidence>
<keyword evidence="4" id="KW-0648">Protein biosynthesis</keyword>
<dbReference type="PRINTS" id="PR00315">
    <property type="entry name" value="ELONGATNFCT"/>
</dbReference>
<accession>A0A2Z5T422</accession>
<dbReference type="PANTHER" id="PTHR43512:SF4">
    <property type="entry name" value="TRANSLATION FACTOR GUF1 HOMOLOG, CHLOROPLASTIC"/>
    <property type="match status" value="1"/>
</dbReference>
<dbReference type="Gene3D" id="2.40.30.10">
    <property type="entry name" value="Translation factors"/>
    <property type="match status" value="1"/>
</dbReference>
<keyword evidence="5" id="KW-0342">GTP-binding</keyword>
<dbReference type="Pfam" id="PF06421">
    <property type="entry name" value="LepA_C"/>
    <property type="match status" value="1"/>
</dbReference>
<evidence type="ECO:0000259" key="7">
    <source>
        <dbReference type="PROSITE" id="PS51722"/>
    </source>
</evidence>
<dbReference type="InterPro" id="IPR000640">
    <property type="entry name" value="EFG_V-like"/>
</dbReference>